<protein>
    <submittedName>
        <fullName evidence="1">Uncharacterized protein</fullName>
    </submittedName>
</protein>
<dbReference type="EMBL" id="CAMXCT030004172">
    <property type="protein sequence ID" value="CAL4795297.1"/>
    <property type="molecule type" value="Genomic_DNA"/>
</dbReference>
<evidence type="ECO:0000313" key="1">
    <source>
        <dbReference type="EMBL" id="CAI4007985.1"/>
    </source>
</evidence>
<gene>
    <name evidence="1" type="ORF">C1SCF055_LOCUS33478</name>
</gene>
<keyword evidence="3" id="KW-1185">Reference proteome</keyword>
<accession>A0A9P1DCX0</accession>
<comment type="caution">
    <text evidence="1">The sequence shown here is derived from an EMBL/GenBank/DDBJ whole genome shotgun (WGS) entry which is preliminary data.</text>
</comment>
<name>A0A9P1DCX0_9DINO</name>
<dbReference type="EMBL" id="CAMXCT020004172">
    <property type="protein sequence ID" value="CAL1161360.1"/>
    <property type="molecule type" value="Genomic_DNA"/>
</dbReference>
<dbReference type="Proteomes" id="UP001152797">
    <property type="component" value="Unassembled WGS sequence"/>
</dbReference>
<evidence type="ECO:0000313" key="3">
    <source>
        <dbReference type="Proteomes" id="UP001152797"/>
    </source>
</evidence>
<dbReference type="EMBL" id="CAMXCT010004172">
    <property type="protein sequence ID" value="CAI4007985.1"/>
    <property type="molecule type" value="Genomic_DNA"/>
</dbReference>
<dbReference type="AlphaFoldDB" id="A0A9P1DCX0"/>
<evidence type="ECO:0000313" key="2">
    <source>
        <dbReference type="EMBL" id="CAL1161360.1"/>
    </source>
</evidence>
<sequence>MLDIGNYLHILNHLGPWQTWGVDTWPIVAGGILHSGGEESFCPAARARAGCCDSAPPATDLRCHAARERLQAQGEASADPGRWSFWGRTKVLSVPSSPSLAALETPAVEDEMLEGQSGTYEAVQREDVEREDLAFKYRPSVGSWLMPRPCRIPWPDA</sequence>
<reference evidence="1" key="1">
    <citation type="submission" date="2022-10" db="EMBL/GenBank/DDBJ databases">
        <authorList>
            <person name="Chen Y."/>
            <person name="Dougan E. K."/>
            <person name="Chan C."/>
            <person name="Rhodes N."/>
            <person name="Thang M."/>
        </authorList>
    </citation>
    <scope>NUCLEOTIDE SEQUENCE</scope>
</reference>
<proteinExistence type="predicted"/>
<reference evidence="2" key="2">
    <citation type="submission" date="2024-04" db="EMBL/GenBank/DDBJ databases">
        <authorList>
            <person name="Chen Y."/>
            <person name="Shah S."/>
            <person name="Dougan E. K."/>
            <person name="Thang M."/>
            <person name="Chan C."/>
        </authorList>
    </citation>
    <scope>NUCLEOTIDE SEQUENCE [LARGE SCALE GENOMIC DNA]</scope>
</reference>
<organism evidence="1">
    <name type="scientific">Cladocopium goreaui</name>
    <dbReference type="NCBI Taxonomy" id="2562237"/>
    <lineage>
        <taxon>Eukaryota</taxon>
        <taxon>Sar</taxon>
        <taxon>Alveolata</taxon>
        <taxon>Dinophyceae</taxon>
        <taxon>Suessiales</taxon>
        <taxon>Symbiodiniaceae</taxon>
        <taxon>Cladocopium</taxon>
    </lineage>
</organism>